<keyword evidence="1" id="KW-1133">Transmembrane helix</keyword>
<proteinExistence type="predicted"/>
<name>A0AAQ4CVD3_9CREN</name>
<evidence type="ECO:0000313" key="2">
    <source>
        <dbReference type="EMBL" id="BDB99764.1"/>
    </source>
</evidence>
<dbReference type="RefSeq" id="WP_229570255.1">
    <property type="nucleotide sequence ID" value="NZ_AP025226.1"/>
</dbReference>
<sequence>MDMEAFYIPSKWVSAKALVALIIGVLLNYYNVFGIVSLYFPYQVLGSLIAATIYYILKKV</sequence>
<evidence type="ECO:0000313" key="3">
    <source>
        <dbReference type="Proteomes" id="UP001319921"/>
    </source>
</evidence>
<reference evidence="2 3" key="1">
    <citation type="journal article" date="2022" name="Microbiol. Resour. Announc.">
        <title>Complete Genome Sequence of the Hyperthermophilic and Acidophilic Archaeon Saccharolobus caldissimus Strain HS-3T.</title>
        <authorList>
            <person name="Sakai H.D."/>
            <person name="Kurosawa N."/>
        </authorList>
    </citation>
    <scope>NUCLEOTIDE SEQUENCE [LARGE SCALE GENOMIC DNA]</scope>
    <source>
        <strain evidence="2 3">JCM32116</strain>
    </source>
</reference>
<gene>
    <name evidence="2" type="ORF">SACC_27810</name>
</gene>
<evidence type="ECO:0000256" key="1">
    <source>
        <dbReference type="SAM" id="Phobius"/>
    </source>
</evidence>
<keyword evidence="1" id="KW-0472">Membrane</keyword>
<dbReference type="EMBL" id="AP025226">
    <property type="protein sequence ID" value="BDB99764.1"/>
    <property type="molecule type" value="Genomic_DNA"/>
</dbReference>
<accession>A0AAQ4CVD3</accession>
<dbReference type="Proteomes" id="UP001319921">
    <property type="component" value="Chromosome"/>
</dbReference>
<feature type="transmembrane region" description="Helical" evidence="1">
    <location>
        <begin position="12"/>
        <end position="30"/>
    </location>
</feature>
<dbReference type="KEGG" id="scas:SACC_27810"/>
<dbReference type="AlphaFoldDB" id="A0AAQ4CVD3"/>
<feature type="transmembrane region" description="Helical" evidence="1">
    <location>
        <begin position="36"/>
        <end position="57"/>
    </location>
</feature>
<keyword evidence="1" id="KW-0812">Transmembrane</keyword>
<organism evidence="2 3">
    <name type="scientific">Saccharolobus caldissimus</name>
    <dbReference type="NCBI Taxonomy" id="1702097"/>
    <lineage>
        <taxon>Archaea</taxon>
        <taxon>Thermoproteota</taxon>
        <taxon>Thermoprotei</taxon>
        <taxon>Sulfolobales</taxon>
        <taxon>Sulfolobaceae</taxon>
        <taxon>Saccharolobus</taxon>
    </lineage>
</organism>
<protein>
    <submittedName>
        <fullName evidence="2">Uncharacterized protein</fullName>
    </submittedName>
</protein>
<dbReference type="GeneID" id="68867504"/>
<keyword evidence="3" id="KW-1185">Reference proteome</keyword>